<feature type="region of interest" description="Disordered" evidence="1">
    <location>
        <begin position="91"/>
        <end position="113"/>
    </location>
</feature>
<proteinExistence type="predicted"/>
<evidence type="ECO:0000313" key="3">
    <source>
        <dbReference type="Proteomes" id="UP000784294"/>
    </source>
</evidence>
<protein>
    <submittedName>
        <fullName evidence="2">Uncharacterized protein</fullName>
    </submittedName>
</protein>
<evidence type="ECO:0000313" key="2">
    <source>
        <dbReference type="EMBL" id="VEL13796.1"/>
    </source>
</evidence>
<dbReference type="AlphaFoldDB" id="A0A3S5FCP0"/>
<reference evidence="2" key="1">
    <citation type="submission" date="2018-11" db="EMBL/GenBank/DDBJ databases">
        <authorList>
            <consortium name="Pathogen Informatics"/>
        </authorList>
    </citation>
    <scope>NUCLEOTIDE SEQUENCE</scope>
</reference>
<organism evidence="2 3">
    <name type="scientific">Protopolystoma xenopodis</name>
    <dbReference type="NCBI Taxonomy" id="117903"/>
    <lineage>
        <taxon>Eukaryota</taxon>
        <taxon>Metazoa</taxon>
        <taxon>Spiralia</taxon>
        <taxon>Lophotrochozoa</taxon>
        <taxon>Platyhelminthes</taxon>
        <taxon>Monogenea</taxon>
        <taxon>Polyopisthocotylea</taxon>
        <taxon>Polystomatidea</taxon>
        <taxon>Polystomatidae</taxon>
        <taxon>Protopolystoma</taxon>
    </lineage>
</organism>
<evidence type="ECO:0000256" key="1">
    <source>
        <dbReference type="SAM" id="MobiDB-lite"/>
    </source>
</evidence>
<feature type="compositionally biased region" description="Basic and acidic residues" evidence="1">
    <location>
        <begin position="91"/>
        <end position="100"/>
    </location>
</feature>
<sequence length="143" mass="15875">MTVSWREFSLIGLTENRLGGVRTKVIGSLSSDPNESVLSFCLTSGRRLRGKHISFDMMPTFSSARFGPRPQFISSGAGQELAAVLLPRRHEEQHSNEDTIRTGPWGAPQAVPPEISHDFHLTRQLSELPKYCQPDSTEAGRRA</sequence>
<dbReference type="Proteomes" id="UP000784294">
    <property type="component" value="Unassembled WGS sequence"/>
</dbReference>
<accession>A0A3S5FCP0</accession>
<gene>
    <name evidence="2" type="ORF">PXEA_LOCUS7236</name>
</gene>
<keyword evidence="3" id="KW-1185">Reference proteome</keyword>
<comment type="caution">
    <text evidence="2">The sequence shown here is derived from an EMBL/GenBank/DDBJ whole genome shotgun (WGS) entry which is preliminary data.</text>
</comment>
<name>A0A3S5FCP0_9PLAT</name>
<dbReference type="EMBL" id="CAAALY010018972">
    <property type="protein sequence ID" value="VEL13796.1"/>
    <property type="molecule type" value="Genomic_DNA"/>
</dbReference>